<dbReference type="eggNOG" id="ENOG502SAK5">
    <property type="taxonomic scope" value="Eukaryota"/>
</dbReference>
<evidence type="ECO:0000256" key="4">
    <source>
        <dbReference type="ARBA" id="ARBA00023242"/>
    </source>
</evidence>
<gene>
    <name evidence="7" type="ORF">FOMPIDRAFT_1046630</name>
</gene>
<keyword evidence="8" id="KW-1185">Reference proteome</keyword>
<feature type="region of interest" description="Disordered" evidence="5">
    <location>
        <begin position="732"/>
        <end position="786"/>
    </location>
</feature>
<feature type="compositionally biased region" description="Polar residues" evidence="5">
    <location>
        <begin position="612"/>
        <end position="623"/>
    </location>
</feature>
<comment type="similarity">
    <text evidence="2">Belongs to the RIX1/PELP1 family.</text>
</comment>
<feature type="region of interest" description="Disordered" evidence="5">
    <location>
        <begin position="612"/>
        <end position="631"/>
    </location>
</feature>
<evidence type="ECO:0000313" key="8">
    <source>
        <dbReference type="Proteomes" id="UP000015241"/>
    </source>
</evidence>
<dbReference type="Pfam" id="PF08167">
    <property type="entry name" value="RIX1"/>
    <property type="match status" value="1"/>
</dbReference>
<evidence type="ECO:0000256" key="2">
    <source>
        <dbReference type="ARBA" id="ARBA00010511"/>
    </source>
</evidence>
<dbReference type="GO" id="GO:0006364">
    <property type="term" value="P:rRNA processing"/>
    <property type="evidence" value="ECO:0007669"/>
    <property type="project" value="TreeGrafter"/>
</dbReference>
<organism evidence="7 8">
    <name type="scientific">Fomitopsis schrenkii</name>
    <name type="common">Brown rot fungus</name>
    <dbReference type="NCBI Taxonomy" id="2126942"/>
    <lineage>
        <taxon>Eukaryota</taxon>
        <taxon>Fungi</taxon>
        <taxon>Dikarya</taxon>
        <taxon>Basidiomycota</taxon>
        <taxon>Agaricomycotina</taxon>
        <taxon>Agaricomycetes</taxon>
        <taxon>Polyporales</taxon>
        <taxon>Fomitopsis</taxon>
    </lineage>
</organism>
<dbReference type="OrthoDB" id="20900at2759"/>
<dbReference type="AlphaFoldDB" id="S8FQQ1"/>
<dbReference type="EMBL" id="KE504129">
    <property type="protein sequence ID" value="EPT03591.1"/>
    <property type="molecule type" value="Genomic_DNA"/>
</dbReference>
<sequence length="786" mass="84111">MQSLHPLKGLLQVQLASDASAVLHLPYVLETLSAEHLQQSPHTQKWCTRVNSLLHSRDLGARWSGLCLALQTSVHSKSLMMEYAASWIGVALPLLSKDEPVPNVKAAIRLLRQILSSAMEVAEYQRHICLPNVPKFSAALLSLSDKHPEQEVKLLVLNTLTHLVPLFPTLHRGLHQLLSSTTLRFLNGSTPRPTPTALVHGASRLYSALHVTGGKVGAANVWRKALDDTLGFTWNALASMRRTSQPMARGQGLPQLSSADPIVSVPLNLDRLRAGVRILCDLLRSPTSRPVTVPLGPLVQFCLAMLGCTPEEKPTEGHVDSSTRAMELAVIPSIWSGSCELLEALAGSAHCHLLPYLPQLASHLAYHLEQQHTASERLSFLKATRALLTTCPHLHDPITASRLARAVAPSLAVLLSTKSQAQEGAGTTASKARNRKGKKRARGYEGDEVFNVTAKVICNSKVDGDVLLASIDVVRLVLRNPHLPSAVRSLLSRILLAIYVSLPLMQASLVSADLSLHGTVHEKIRVVCVEQASGTSNVLSKSLGLVVSNVSSGQQGTNEDIILRDVDLLLHPRVPPLVRSLPHLEMLSLFREEEGEEELGMRKALGLASADETLSTLSSNSQRPGAPPELVDAPSVPALGRTEAVANSSVSGQFPTPIRHPQIQISPAATVAQPIASYPATMLLHAVSTTSTAHIAAASNQEKIDTLNGQGPPLVSHPTLPVGTTPTAASYPSVIQPPIAGPSTAPLTASTPEPRSQPGMSMPMDEDDEDEPMPAINMDSDSDGDS</sequence>
<dbReference type="GO" id="GO:0005634">
    <property type="term" value="C:nucleus"/>
    <property type="evidence" value="ECO:0007669"/>
    <property type="project" value="UniProtKB-SubCell"/>
</dbReference>
<feature type="compositionally biased region" description="Polar residues" evidence="5">
    <location>
        <begin position="745"/>
        <end position="754"/>
    </location>
</feature>
<dbReference type="InParanoid" id="S8FQQ1"/>
<dbReference type="STRING" id="743788.S8FQQ1"/>
<reference evidence="7 8" key="1">
    <citation type="journal article" date="2012" name="Science">
        <title>The Paleozoic origin of enzymatic lignin decomposition reconstructed from 31 fungal genomes.</title>
        <authorList>
            <person name="Floudas D."/>
            <person name="Binder M."/>
            <person name="Riley R."/>
            <person name="Barry K."/>
            <person name="Blanchette R.A."/>
            <person name="Henrissat B."/>
            <person name="Martinez A.T."/>
            <person name="Otillar R."/>
            <person name="Spatafora J.W."/>
            <person name="Yadav J.S."/>
            <person name="Aerts A."/>
            <person name="Benoit I."/>
            <person name="Boyd A."/>
            <person name="Carlson A."/>
            <person name="Copeland A."/>
            <person name="Coutinho P.M."/>
            <person name="de Vries R.P."/>
            <person name="Ferreira P."/>
            <person name="Findley K."/>
            <person name="Foster B."/>
            <person name="Gaskell J."/>
            <person name="Glotzer D."/>
            <person name="Gorecki P."/>
            <person name="Heitman J."/>
            <person name="Hesse C."/>
            <person name="Hori C."/>
            <person name="Igarashi K."/>
            <person name="Jurgens J.A."/>
            <person name="Kallen N."/>
            <person name="Kersten P."/>
            <person name="Kohler A."/>
            <person name="Kuees U."/>
            <person name="Kumar T.K.A."/>
            <person name="Kuo A."/>
            <person name="LaButti K."/>
            <person name="Larrondo L.F."/>
            <person name="Lindquist E."/>
            <person name="Ling A."/>
            <person name="Lombard V."/>
            <person name="Lucas S."/>
            <person name="Lundell T."/>
            <person name="Martin R."/>
            <person name="McLaughlin D.J."/>
            <person name="Morgenstern I."/>
            <person name="Morin E."/>
            <person name="Murat C."/>
            <person name="Nagy L.G."/>
            <person name="Nolan M."/>
            <person name="Ohm R.A."/>
            <person name="Patyshakuliyeva A."/>
            <person name="Rokas A."/>
            <person name="Ruiz-Duenas F.J."/>
            <person name="Sabat G."/>
            <person name="Salamov A."/>
            <person name="Samejima M."/>
            <person name="Schmutz J."/>
            <person name="Slot J.C."/>
            <person name="St John F."/>
            <person name="Stenlid J."/>
            <person name="Sun H."/>
            <person name="Sun S."/>
            <person name="Syed K."/>
            <person name="Tsang A."/>
            <person name="Wiebenga A."/>
            <person name="Young D."/>
            <person name="Pisabarro A."/>
            <person name="Eastwood D.C."/>
            <person name="Martin F."/>
            <person name="Cullen D."/>
            <person name="Grigoriev I.V."/>
            <person name="Hibbett D.S."/>
        </authorList>
    </citation>
    <scope>NUCLEOTIDE SEQUENCE</scope>
    <source>
        <strain evidence="8">FP-58527</strain>
    </source>
</reference>
<dbReference type="FunCoup" id="S8FQQ1">
    <property type="interactions" value="177"/>
</dbReference>
<evidence type="ECO:0000256" key="5">
    <source>
        <dbReference type="SAM" id="MobiDB-lite"/>
    </source>
</evidence>
<dbReference type="InterPro" id="IPR012583">
    <property type="entry name" value="RIX1_N"/>
</dbReference>
<accession>S8FQQ1</accession>
<evidence type="ECO:0000256" key="1">
    <source>
        <dbReference type="ARBA" id="ARBA00004123"/>
    </source>
</evidence>
<comment type="subcellular location">
    <subcellularLocation>
        <location evidence="1">Nucleus</location>
    </subcellularLocation>
</comment>
<feature type="domain" description="Pre-rRNA-processing protein RIX1 N-terminal" evidence="6">
    <location>
        <begin position="10"/>
        <end position="191"/>
    </location>
</feature>
<dbReference type="PANTHER" id="PTHR34105">
    <property type="entry name" value="PROLINE-, GLUTAMIC ACID- AND LEUCINE-RICH PROTEIN 1"/>
    <property type="match status" value="1"/>
</dbReference>
<name>S8FQQ1_FOMSC</name>
<evidence type="ECO:0000259" key="6">
    <source>
        <dbReference type="Pfam" id="PF08167"/>
    </source>
</evidence>
<evidence type="ECO:0000256" key="3">
    <source>
        <dbReference type="ARBA" id="ARBA00021502"/>
    </source>
</evidence>
<dbReference type="SUPFAM" id="SSF48371">
    <property type="entry name" value="ARM repeat"/>
    <property type="match status" value="1"/>
</dbReference>
<dbReference type="PANTHER" id="PTHR34105:SF1">
    <property type="entry name" value="PROLINE-, GLUTAMIC ACID- AND LEUCINE-RICH PROTEIN 1"/>
    <property type="match status" value="1"/>
</dbReference>
<evidence type="ECO:0000313" key="7">
    <source>
        <dbReference type="EMBL" id="EPT03591.1"/>
    </source>
</evidence>
<keyword evidence="4" id="KW-0539">Nucleus</keyword>
<protein>
    <recommendedName>
        <fullName evidence="3">Pre-rRNA-processing protein RIX1</fullName>
    </recommendedName>
</protein>
<dbReference type="HOGENOM" id="CLU_019530_0_0_1"/>
<dbReference type="Proteomes" id="UP000015241">
    <property type="component" value="Unassembled WGS sequence"/>
</dbReference>
<proteinExistence type="inferred from homology"/>
<dbReference type="InterPro" id="IPR016024">
    <property type="entry name" value="ARM-type_fold"/>
</dbReference>